<comment type="caution">
    <text evidence="3">The sequence shown here is derived from an EMBL/GenBank/DDBJ whole genome shotgun (WGS) entry which is preliminary data.</text>
</comment>
<dbReference type="Gene3D" id="1.20.1050.10">
    <property type="match status" value="1"/>
</dbReference>
<dbReference type="PANTHER" id="PTHR43968:SF14">
    <property type="entry name" value="GLUTATHIONE S-TRANSFERASE"/>
    <property type="match status" value="1"/>
</dbReference>
<name>A0ABD3NVY8_9STRA</name>
<feature type="domain" description="GST N-terminal" evidence="2">
    <location>
        <begin position="112"/>
        <end position="198"/>
    </location>
</feature>
<evidence type="ECO:0000259" key="2">
    <source>
        <dbReference type="PROSITE" id="PS50404"/>
    </source>
</evidence>
<accession>A0ABD3NVY8</accession>
<feature type="signal peptide" evidence="1">
    <location>
        <begin position="1"/>
        <end position="24"/>
    </location>
</feature>
<dbReference type="InterPro" id="IPR036282">
    <property type="entry name" value="Glutathione-S-Trfase_C_sf"/>
</dbReference>
<keyword evidence="4" id="KW-1185">Reference proteome</keyword>
<dbReference type="Pfam" id="PF13410">
    <property type="entry name" value="GST_C_2"/>
    <property type="match status" value="1"/>
</dbReference>
<organism evidence="3 4">
    <name type="scientific">Cyclotella cryptica</name>
    <dbReference type="NCBI Taxonomy" id="29204"/>
    <lineage>
        <taxon>Eukaryota</taxon>
        <taxon>Sar</taxon>
        <taxon>Stramenopiles</taxon>
        <taxon>Ochrophyta</taxon>
        <taxon>Bacillariophyta</taxon>
        <taxon>Coscinodiscophyceae</taxon>
        <taxon>Thalassiosirophycidae</taxon>
        <taxon>Stephanodiscales</taxon>
        <taxon>Stephanodiscaceae</taxon>
        <taxon>Cyclotella</taxon>
    </lineage>
</organism>
<dbReference type="SUPFAM" id="SSF47616">
    <property type="entry name" value="GST C-terminal domain-like"/>
    <property type="match status" value="1"/>
</dbReference>
<evidence type="ECO:0000313" key="3">
    <source>
        <dbReference type="EMBL" id="KAL3780070.1"/>
    </source>
</evidence>
<sequence length="573" mass="63887">MMISSTFSLLLLAKSALFWKEVNSLSINQHNLSRFSRKTALFMSAIDTDSWAKLQSSSSQTKVGAALDLESESRIKGTAAPFVQNNLRLFGSNERPKLTLYRDHAGNLYASIRFLFQNVGWCPYCQKTMLLIEEKKIPVNIELVPMRSYGDKPQSFLKMVPSGLLPALLVETNDGRKQVVTESQVIMELLDQWHPVEDGYRQMMPRDDDEKGQQRYNQLARLERELFSWWCTLIFRPEGPGGMFGKLMGSGSSGTSGAISGFLDCMAKVDQQLASTSGPWFFDFADHPTMIDFIYVSHVERMLASCAYWKGLDLRSESYNKQFPALNAWLDAFEKRECYLAFKSDYYTHVMDIPPQYGPGYDGGFEKERLMYQKSITGRDGKSWTLPLPFDDPLQPLYRGPPLPLCVLKAADIEGDNGNVGVEGTSYLNTDEHKMAAACRQMAGWKLASNGEKVAKFAARGGPGGAKNPRKGFGAELADPYANPDEDLVPYVDTALKLVCRALLTEGGPDSHAAALNDMKESLQAQLPKNKARDVSSALAYLRDRVGVPRDLPLAAARQLRAHLNEAIGVMYN</sequence>
<dbReference type="Proteomes" id="UP001516023">
    <property type="component" value="Unassembled WGS sequence"/>
</dbReference>
<dbReference type="SUPFAM" id="SSF52833">
    <property type="entry name" value="Thioredoxin-like"/>
    <property type="match status" value="1"/>
</dbReference>
<dbReference type="InterPro" id="IPR004045">
    <property type="entry name" value="Glutathione_S-Trfase_N"/>
</dbReference>
<evidence type="ECO:0000256" key="1">
    <source>
        <dbReference type="SAM" id="SignalP"/>
    </source>
</evidence>
<protein>
    <recommendedName>
        <fullName evidence="2">GST N-terminal domain-containing protein</fullName>
    </recommendedName>
</protein>
<dbReference type="PANTHER" id="PTHR43968">
    <property type="match status" value="1"/>
</dbReference>
<feature type="chain" id="PRO_5044886762" description="GST N-terminal domain-containing protein" evidence="1">
    <location>
        <begin position="25"/>
        <end position="573"/>
    </location>
</feature>
<dbReference type="EMBL" id="JABMIG020000363">
    <property type="protein sequence ID" value="KAL3780070.1"/>
    <property type="molecule type" value="Genomic_DNA"/>
</dbReference>
<dbReference type="PROSITE" id="PS50404">
    <property type="entry name" value="GST_NTER"/>
    <property type="match status" value="1"/>
</dbReference>
<reference evidence="3 4" key="1">
    <citation type="journal article" date="2020" name="G3 (Bethesda)">
        <title>Improved Reference Genome for Cyclotella cryptica CCMP332, a Model for Cell Wall Morphogenesis, Salinity Adaptation, and Lipid Production in Diatoms (Bacillariophyta).</title>
        <authorList>
            <person name="Roberts W.R."/>
            <person name="Downey K.M."/>
            <person name="Ruck E.C."/>
            <person name="Traller J.C."/>
            <person name="Alverson A.J."/>
        </authorList>
    </citation>
    <scope>NUCLEOTIDE SEQUENCE [LARGE SCALE GENOMIC DNA]</scope>
    <source>
        <strain evidence="3 4">CCMP332</strain>
    </source>
</reference>
<proteinExistence type="predicted"/>
<dbReference type="InterPro" id="IPR050983">
    <property type="entry name" value="GST_Omega/HSP26"/>
</dbReference>
<dbReference type="AlphaFoldDB" id="A0ABD3NVY8"/>
<keyword evidence="1" id="KW-0732">Signal</keyword>
<gene>
    <name evidence="3" type="ORF">HJC23_007319</name>
</gene>
<evidence type="ECO:0000313" key="4">
    <source>
        <dbReference type="Proteomes" id="UP001516023"/>
    </source>
</evidence>
<dbReference type="InterPro" id="IPR036249">
    <property type="entry name" value="Thioredoxin-like_sf"/>
</dbReference>
<dbReference type="CDD" id="cd00299">
    <property type="entry name" value="GST_C_family"/>
    <property type="match status" value="1"/>
</dbReference>
<dbReference type="Pfam" id="PF13409">
    <property type="entry name" value="GST_N_2"/>
    <property type="match status" value="1"/>
</dbReference>
<dbReference type="Gene3D" id="3.40.30.10">
    <property type="entry name" value="Glutaredoxin"/>
    <property type="match status" value="1"/>
</dbReference>